<keyword evidence="6" id="KW-1185">Reference proteome</keyword>
<evidence type="ECO:0000256" key="2">
    <source>
        <dbReference type="ARBA" id="ARBA00005695"/>
    </source>
</evidence>
<dbReference type="InterPro" id="IPR030678">
    <property type="entry name" value="Peptide/Ni-bd"/>
</dbReference>
<dbReference type="EMBL" id="FXBL01000004">
    <property type="protein sequence ID" value="SMH56307.1"/>
    <property type="molecule type" value="Genomic_DNA"/>
</dbReference>
<dbReference type="InterPro" id="IPR000914">
    <property type="entry name" value="SBP_5_dom"/>
</dbReference>
<dbReference type="GO" id="GO:0030288">
    <property type="term" value="C:outer membrane-bounded periplasmic space"/>
    <property type="evidence" value="ECO:0007669"/>
    <property type="project" value="UniProtKB-ARBA"/>
</dbReference>
<comment type="similarity">
    <text evidence="2">Belongs to the bacterial solute-binding protein 5 family.</text>
</comment>
<dbReference type="GO" id="GO:0015833">
    <property type="term" value="P:peptide transport"/>
    <property type="evidence" value="ECO:0007669"/>
    <property type="project" value="TreeGrafter"/>
</dbReference>
<evidence type="ECO:0000313" key="5">
    <source>
        <dbReference type="EMBL" id="SMH56307.1"/>
    </source>
</evidence>
<dbReference type="CDD" id="cd08512">
    <property type="entry name" value="PBP2_NikA_DppA_OppA_like_7"/>
    <property type="match status" value="1"/>
</dbReference>
<keyword evidence="3" id="KW-0732">Signal</keyword>
<dbReference type="Gene3D" id="3.10.105.10">
    <property type="entry name" value="Dipeptide-binding Protein, Domain 3"/>
    <property type="match status" value="1"/>
</dbReference>
<dbReference type="GO" id="GO:1904680">
    <property type="term" value="F:peptide transmembrane transporter activity"/>
    <property type="evidence" value="ECO:0007669"/>
    <property type="project" value="TreeGrafter"/>
</dbReference>
<protein>
    <submittedName>
        <fullName evidence="5">Peptide/nickel transport system substrate-binding protein</fullName>
    </submittedName>
</protein>
<evidence type="ECO:0000256" key="1">
    <source>
        <dbReference type="ARBA" id="ARBA00004418"/>
    </source>
</evidence>
<dbReference type="Gene3D" id="3.90.76.10">
    <property type="entry name" value="Dipeptide-binding Protein, Domain 1"/>
    <property type="match status" value="1"/>
</dbReference>
<evidence type="ECO:0000259" key="4">
    <source>
        <dbReference type="Pfam" id="PF00496"/>
    </source>
</evidence>
<evidence type="ECO:0000313" key="6">
    <source>
        <dbReference type="Proteomes" id="UP000193083"/>
    </source>
</evidence>
<dbReference type="OrthoDB" id="9803988at2"/>
<feature type="signal peptide" evidence="3">
    <location>
        <begin position="1"/>
        <end position="26"/>
    </location>
</feature>
<dbReference type="RefSeq" id="WP_085467072.1">
    <property type="nucleotide sequence ID" value="NZ_FXBL01000004.1"/>
</dbReference>
<dbReference type="Proteomes" id="UP000193083">
    <property type="component" value="Unassembled WGS sequence"/>
</dbReference>
<dbReference type="Gene3D" id="3.40.190.10">
    <property type="entry name" value="Periplasmic binding protein-like II"/>
    <property type="match status" value="1"/>
</dbReference>
<feature type="domain" description="Solute-binding protein family 5" evidence="4">
    <location>
        <begin position="78"/>
        <end position="444"/>
    </location>
</feature>
<accession>A0A1X7PY27</accession>
<dbReference type="PIRSF" id="PIRSF002741">
    <property type="entry name" value="MppA"/>
    <property type="match status" value="1"/>
</dbReference>
<name>A0A1X7PY27_9HYPH</name>
<gene>
    <name evidence="5" type="ORF">SAMN02982922_5491</name>
</gene>
<organism evidence="5 6">
    <name type="scientific">Mesorhizobium australicum</name>
    <dbReference type="NCBI Taxonomy" id="536018"/>
    <lineage>
        <taxon>Bacteria</taxon>
        <taxon>Pseudomonadati</taxon>
        <taxon>Pseudomonadota</taxon>
        <taxon>Alphaproteobacteria</taxon>
        <taxon>Hyphomicrobiales</taxon>
        <taxon>Phyllobacteriaceae</taxon>
        <taxon>Mesorhizobium</taxon>
    </lineage>
</organism>
<evidence type="ECO:0000256" key="3">
    <source>
        <dbReference type="SAM" id="SignalP"/>
    </source>
</evidence>
<proteinExistence type="inferred from homology"/>
<dbReference type="Pfam" id="PF00496">
    <property type="entry name" value="SBP_bac_5"/>
    <property type="match status" value="1"/>
</dbReference>
<dbReference type="GO" id="GO:0043190">
    <property type="term" value="C:ATP-binding cassette (ABC) transporter complex"/>
    <property type="evidence" value="ECO:0007669"/>
    <property type="project" value="InterPro"/>
</dbReference>
<comment type="subcellular location">
    <subcellularLocation>
        <location evidence="1">Periplasm</location>
    </subcellularLocation>
</comment>
<dbReference type="PANTHER" id="PTHR30290">
    <property type="entry name" value="PERIPLASMIC BINDING COMPONENT OF ABC TRANSPORTER"/>
    <property type="match status" value="1"/>
</dbReference>
<sequence>MKNILKTLAAALVAASALTAVTAATATMASAETVLRLDEVAVGELDPGKASDYADSILMFNVYDTLVIPNQGAPGHQGHLAESWTVDGNAYTFKLRPGVKFHSGNPFTAEDVVFSLERTKALGQGLTYLFDVVEKVEAVDESTVKFTLSRPYSPFVASLVKLPIVDKKLVLANLGAGDGEMKDWGQAFLSSNDAGSGAYKVTSHNPQQETVMAKNADYFLGVPAKAPDTVRLRYGLEAATVRTLIAQGEHDISSQWLPPEVLKSLASSGAQLLTESGTSGFYIKMNTTKAPLDDVECRLALANAFDYEAGIKMVAINDTVSQGKPSTGAILVGMLGANPAEMANKRDLEAAKAHLAKCKYKPEDINLELSWIGEVPLEERFALLMQANFAEIGIKSEIKKLPWALFSEQVSKPENTPNISQLFVASITGDPDTLLYGMYHSSAKGTWQSPEYLQDAEVDKYLDEGRSIADEAGRAAAYSALNKRLVEIAPSIYAYDQVAVFAASKRVSVPALTDPAKAFNLSGFGFSFRLMEMNE</sequence>
<feature type="chain" id="PRO_5012168727" evidence="3">
    <location>
        <begin position="27"/>
        <end position="535"/>
    </location>
</feature>
<dbReference type="AlphaFoldDB" id="A0A1X7PY27"/>
<reference evidence="5 6" key="1">
    <citation type="submission" date="2017-04" db="EMBL/GenBank/DDBJ databases">
        <authorList>
            <person name="Afonso C.L."/>
            <person name="Miller P.J."/>
            <person name="Scott M.A."/>
            <person name="Spackman E."/>
            <person name="Goraichik I."/>
            <person name="Dimitrov K.M."/>
            <person name="Suarez D.L."/>
            <person name="Swayne D.E."/>
        </authorList>
    </citation>
    <scope>NUCLEOTIDE SEQUENCE [LARGE SCALE GENOMIC DNA]</scope>
    <source>
        <strain evidence="5 6">B5P</strain>
    </source>
</reference>
<dbReference type="SUPFAM" id="SSF53850">
    <property type="entry name" value="Periplasmic binding protein-like II"/>
    <property type="match status" value="1"/>
</dbReference>
<dbReference type="InterPro" id="IPR039424">
    <property type="entry name" value="SBP_5"/>
</dbReference>